<sequence length="494" mass="55266">MFMLWNRLCNKRHHICPGAVTHCNQSAEHTSSRQSWNCGSSSLPHLTNKKLYCSGSVTVQMATGRARAARKLKPWLVEQIDSKKFSGLVWDDDQKTCFRIPWKHAGKQDFRHDEDAAIFKAWAVYKNRLHPGDKLDAASWKTRLRCALNKSPEFQELPDKSQLDISEPYKVYRIVPPGEQVTTDSRRSGRKRKSNTIIAGSSSDDEIATRVERPQIIRLDLTHVNDVRVTSSASSEDSGIGSDTSNTETLNTAQYSTESLIPLSALPLQMTHADLIASSIQSLEITDTDMQVTVLYSGVEVLQSLVRSGECKLSAGAPLMRPGSGMEHVALPAPDERLDFETRKRTQDLLTILQSGVMLASNKDGIFVQRQKYCSGRVFWTGPCANSGESNKLERDMHVKLFDTLSFLKDLERYKREGGVAPGYEVILCFGEEISKHEPLTNKLIVAQIEQVVASEMVRECSQSVQNVHPINPFLQDPPAPYLNPLLPLDTQNN</sequence>
<evidence type="ECO:0000256" key="5">
    <source>
        <dbReference type="ARBA" id="ARBA00023163"/>
    </source>
</evidence>
<dbReference type="EMBL" id="CM004466">
    <property type="protein sequence ID" value="OCU01226.1"/>
    <property type="molecule type" value="Genomic_DNA"/>
</dbReference>
<dbReference type="InterPro" id="IPR008984">
    <property type="entry name" value="SMAD_FHA_dom_sf"/>
</dbReference>
<comment type="subcellular location">
    <subcellularLocation>
        <location evidence="1">Nucleus</location>
    </subcellularLocation>
</comment>
<evidence type="ECO:0000259" key="8">
    <source>
        <dbReference type="PROSITE" id="PS51507"/>
    </source>
</evidence>
<dbReference type="SUPFAM" id="SSF46785">
    <property type="entry name" value="Winged helix' DNA-binding domain"/>
    <property type="match status" value="1"/>
</dbReference>
<evidence type="ECO:0000313" key="9">
    <source>
        <dbReference type="EMBL" id="OCU01226.1"/>
    </source>
</evidence>
<dbReference type="Proteomes" id="UP000694892">
    <property type="component" value="Chromosome 1L"/>
</dbReference>
<dbReference type="InterPro" id="IPR017855">
    <property type="entry name" value="SMAD-like_dom_sf"/>
</dbReference>
<evidence type="ECO:0000256" key="1">
    <source>
        <dbReference type="ARBA" id="ARBA00004123"/>
    </source>
</evidence>
<dbReference type="Gene3D" id="2.60.200.10">
    <property type="match status" value="1"/>
</dbReference>
<dbReference type="InterPro" id="IPR036390">
    <property type="entry name" value="WH_DNA-bd_sf"/>
</dbReference>
<dbReference type="Gene3D" id="1.10.10.10">
    <property type="entry name" value="Winged helix-like DNA-binding domain superfamily/Winged helix DNA-binding domain"/>
    <property type="match status" value="1"/>
</dbReference>
<dbReference type="PRINTS" id="PR00267">
    <property type="entry name" value="INTFRNREGFCT"/>
</dbReference>
<dbReference type="FunFam" id="1.10.10.10:FF:000041">
    <property type="entry name" value="Interferon regulatory factor 4"/>
    <property type="match status" value="1"/>
</dbReference>
<accession>A0A974I4L2</accession>
<keyword evidence="3" id="KW-0238">DNA-binding</keyword>
<dbReference type="AlphaFoldDB" id="A0A974I4L2"/>
<dbReference type="InterPro" id="IPR036388">
    <property type="entry name" value="WH-like_DNA-bd_sf"/>
</dbReference>
<reference evidence="10" key="1">
    <citation type="journal article" date="2016" name="Nature">
        <title>Genome evolution in the allotetraploid frog Xenopus laevis.</title>
        <authorList>
            <person name="Session A.M."/>
            <person name="Uno Y."/>
            <person name="Kwon T."/>
            <person name="Chapman J.A."/>
            <person name="Toyoda A."/>
            <person name="Takahashi S."/>
            <person name="Fukui A."/>
            <person name="Hikosaka A."/>
            <person name="Suzuki A."/>
            <person name="Kondo M."/>
            <person name="van Heeringen S.J."/>
            <person name="Quigley I."/>
            <person name="Heinz S."/>
            <person name="Ogino H."/>
            <person name="Ochi H."/>
            <person name="Hellsten U."/>
            <person name="Lyons J.B."/>
            <person name="Simakov O."/>
            <person name="Putnam N."/>
            <person name="Stites J."/>
            <person name="Kuroki Y."/>
            <person name="Tanaka T."/>
            <person name="Michiue T."/>
            <person name="Watanabe M."/>
            <person name="Bogdanovic O."/>
            <person name="Lister R."/>
            <person name="Georgiou G."/>
            <person name="Paranjpe S.S."/>
            <person name="van Kruijsbergen I."/>
            <person name="Shu S."/>
            <person name="Carlson J."/>
            <person name="Kinoshita T."/>
            <person name="Ohta Y."/>
            <person name="Mawaribuchi S."/>
            <person name="Jenkins J."/>
            <person name="Grimwood J."/>
            <person name="Schmutz J."/>
            <person name="Mitros T."/>
            <person name="Mozaffari S.V."/>
            <person name="Suzuki Y."/>
            <person name="Haramoto Y."/>
            <person name="Yamamoto T.S."/>
            <person name="Takagi C."/>
            <person name="Heald R."/>
            <person name="Miller K."/>
            <person name="Haudenschild C."/>
            <person name="Kitzman J."/>
            <person name="Nakayama T."/>
            <person name="Izutsu Y."/>
            <person name="Robert J."/>
            <person name="Fortriede J."/>
            <person name="Burns K."/>
            <person name="Lotay V."/>
            <person name="Karimi K."/>
            <person name="Yasuoka Y."/>
            <person name="Dichmann D.S."/>
            <person name="Flajnik M.F."/>
            <person name="Houston D.W."/>
            <person name="Shendure J."/>
            <person name="DuPasquier L."/>
            <person name="Vize P.D."/>
            <person name="Zorn A.M."/>
            <person name="Ito M."/>
            <person name="Marcotte E.M."/>
            <person name="Wallingford J.B."/>
            <person name="Ito Y."/>
            <person name="Asashima M."/>
            <person name="Ueno N."/>
            <person name="Matsuda Y."/>
            <person name="Veenstra G.J."/>
            <person name="Fujiyama A."/>
            <person name="Harland R.M."/>
            <person name="Taira M."/>
            <person name="Rokhsar D.S."/>
        </authorList>
    </citation>
    <scope>NUCLEOTIDE SEQUENCE [LARGE SCALE GENOMIC DNA]</scope>
    <source>
        <strain evidence="10">J</strain>
    </source>
</reference>
<feature type="domain" description="IRF tryptophan pentad repeat" evidence="8">
    <location>
        <begin position="69"/>
        <end position="176"/>
    </location>
</feature>
<dbReference type="PANTHER" id="PTHR11949">
    <property type="entry name" value="INTERFERON REGULATORY FACTOR"/>
    <property type="match status" value="1"/>
</dbReference>
<dbReference type="InterPro" id="IPR019471">
    <property type="entry name" value="Interferon_reg_factor-3"/>
</dbReference>
<feature type="region of interest" description="Disordered" evidence="7">
    <location>
        <begin position="176"/>
        <end position="201"/>
    </location>
</feature>
<dbReference type="CDD" id="cd00103">
    <property type="entry name" value="IRF"/>
    <property type="match status" value="1"/>
</dbReference>
<dbReference type="PROSITE" id="PS00601">
    <property type="entry name" value="IRF_1"/>
    <property type="match status" value="1"/>
</dbReference>
<dbReference type="Pfam" id="PF00605">
    <property type="entry name" value="IRF"/>
    <property type="match status" value="1"/>
</dbReference>
<dbReference type="PROSITE" id="PS51507">
    <property type="entry name" value="IRF_2"/>
    <property type="match status" value="1"/>
</dbReference>
<protein>
    <recommendedName>
        <fullName evidence="8">IRF tryptophan pentad repeat domain-containing protein</fullName>
    </recommendedName>
</protein>
<evidence type="ECO:0000313" key="10">
    <source>
        <dbReference type="Proteomes" id="UP000694892"/>
    </source>
</evidence>
<evidence type="ECO:0000256" key="6">
    <source>
        <dbReference type="ARBA" id="ARBA00023242"/>
    </source>
</evidence>
<proteinExistence type="predicted"/>
<evidence type="ECO:0000256" key="7">
    <source>
        <dbReference type="SAM" id="MobiDB-lite"/>
    </source>
</evidence>
<dbReference type="SMART" id="SM01243">
    <property type="entry name" value="IRF-3"/>
    <property type="match status" value="1"/>
</dbReference>
<dbReference type="GO" id="GO:0000981">
    <property type="term" value="F:DNA-binding transcription factor activity, RNA polymerase II-specific"/>
    <property type="evidence" value="ECO:0007669"/>
    <property type="project" value="TreeGrafter"/>
</dbReference>
<dbReference type="GO" id="GO:0005634">
    <property type="term" value="C:nucleus"/>
    <property type="evidence" value="ECO:0007669"/>
    <property type="project" value="UniProtKB-SubCell"/>
</dbReference>
<dbReference type="InterPro" id="IPR001346">
    <property type="entry name" value="Interferon_reg_fact_DNA-bd_dom"/>
</dbReference>
<keyword evidence="6" id="KW-0539">Nucleus</keyword>
<dbReference type="SUPFAM" id="SSF49879">
    <property type="entry name" value="SMAD/FHA domain"/>
    <property type="match status" value="1"/>
</dbReference>
<keyword evidence="2" id="KW-0805">Transcription regulation</keyword>
<dbReference type="GO" id="GO:0000978">
    <property type="term" value="F:RNA polymerase II cis-regulatory region sequence-specific DNA binding"/>
    <property type="evidence" value="ECO:0007669"/>
    <property type="project" value="TreeGrafter"/>
</dbReference>
<keyword evidence="4" id="KW-0010">Activator</keyword>
<evidence type="ECO:0000256" key="4">
    <source>
        <dbReference type="ARBA" id="ARBA00023159"/>
    </source>
</evidence>
<organism evidence="9 10">
    <name type="scientific">Xenopus laevis</name>
    <name type="common">African clawed frog</name>
    <dbReference type="NCBI Taxonomy" id="8355"/>
    <lineage>
        <taxon>Eukaryota</taxon>
        <taxon>Metazoa</taxon>
        <taxon>Chordata</taxon>
        <taxon>Craniata</taxon>
        <taxon>Vertebrata</taxon>
        <taxon>Euteleostomi</taxon>
        <taxon>Amphibia</taxon>
        <taxon>Batrachia</taxon>
        <taxon>Anura</taxon>
        <taxon>Pipoidea</taxon>
        <taxon>Pipidae</taxon>
        <taxon>Xenopodinae</taxon>
        <taxon>Xenopus</taxon>
        <taxon>Xenopus</taxon>
    </lineage>
</organism>
<dbReference type="GO" id="GO:0002376">
    <property type="term" value="P:immune system process"/>
    <property type="evidence" value="ECO:0007669"/>
    <property type="project" value="TreeGrafter"/>
</dbReference>
<keyword evidence="5" id="KW-0804">Transcription</keyword>
<dbReference type="PANTHER" id="PTHR11949:SF26">
    <property type="entry name" value="INTERFERON REGULATORY FACTOR 9"/>
    <property type="match status" value="1"/>
</dbReference>
<name>A0A974I4L2_XENLA</name>
<dbReference type="Pfam" id="PF10401">
    <property type="entry name" value="IRF-3"/>
    <property type="match status" value="1"/>
</dbReference>
<evidence type="ECO:0000256" key="2">
    <source>
        <dbReference type="ARBA" id="ARBA00023015"/>
    </source>
</evidence>
<gene>
    <name evidence="9" type="ORF">XELAEV_18007016mg</name>
</gene>
<dbReference type="InterPro" id="IPR019817">
    <property type="entry name" value="Interferon_reg_fac_CS"/>
</dbReference>
<dbReference type="SMART" id="SM00348">
    <property type="entry name" value="IRF"/>
    <property type="match status" value="1"/>
</dbReference>
<evidence type="ECO:0000256" key="3">
    <source>
        <dbReference type="ARBA" id="ARBA00023125"/>
    </source>
</evidence>
<dbReference type="GO" id="GO:0045944">
    <property type="term" value="P:positive regulation of transcription by RNA polymerase II"/>
    <property type="evidence" value="ECO:0007669"/>
    <property type="project" value="UniProtKB-ARBA"/>
</dbReference>